<protein>
    <recommendedName>
        <fullName evidence="1">DUF2059 domain-containing protein</fullName>
    </recommendedName>
</protein>
<accession>A0A0P1FJL5</accession>
<dbReference type="EMBL" id="CYRX01000010">
    <property type="protein sequence ID" value="CUH59395.1"/>
    <property type="molecule type" value="Genomic_DNA"/>
</dbReference>
<reference evidence="2 3" key="1">
    <citation type="submission" date="2015-09" db="EMBL/GenBank/DDBJ databases">
        <authorList>
            <consortium name="Swine Surveillance"/>
        </authorList>
    </citation>
    <scope>NUCLEOTIDE SEQUENCE [LARGE SCALE GENOMIC DNA]</scope>
    <source>
        <strain evidence="2 3">CECT 5294</strain>
    </source>
</reference>
<dbReference type="RefSeq" id="WP_058122615.1">
    <property type="nucleotide sequence ID" value="NZ_CYRX01000010.1"/>
</dbReference>
<evidence type="ECO:0000313" key="3">
    <source>
        <dbReference type="Proteomes" id="UP000051298"/>
    </source>
</evidence>
<dbReference type="Proteomes" id="UP000051298">
    <property type="component" value="Unassembled WGS sequence"/>
</dbReference>
<evidence type="ECO:0000259" key="1">
    <source>
        <dbReference type="Pfam" id="PF09832"/>
    </source>
</evidence>
<gene>
    <name evidence="2" type="ORF">THS5294_00681</name>
</gene>
<proteinExistence type="predicted"/>
<name>A0A0P1FJL5_9RHOB</name>
<organism evidence="2 3">
    <name type="scientific">Thalassobacter stenotrophicus</name>
    <dbReference type="NCBI Taxonomy" id="266809"/>
    <lineage>
        <taxon>Bacteria</taxon>
        <taxon>Pseudomonadati</taxon>
        <taxon>Pseudomonadota</taxon>
        <taxon>Alphaproteobacteria</taxon>
        <taxon>Rhodobacterales</taxon>
        <taxon>Roseobacteraceae</taxon>
        <taxon>Thalassobacter</taxon>
    </lineage>
</organism>
<evidence type="ECO:0000313" key="2">
    <source>
        <dbReference type="EMBL" id="CUH59395.1"/>
    </source>
</evidence>
<dbReference type="Pfam" id="PF09832">
    <property type="entry name" value="DUF2059"/>
    <property type="match status" value="1"/>
</dbReference>
<sequence length="289" mass="31077">MLRAALILAAGFVLAPLSIPSVSGIVSAQTQAPAGLPAIKHTQLMEALRLRDIIEVVAAEGIAAGPEIEEDMFPGRGGFGWKVELERIYDIPRVMGIMSDDIRANVSEADADVLISFLGSPLGKRIVEGEVAARAAMLDEDVDQAATDLAQKMRREGGRRVEQIAEFIAAYDLVTSNVVGGLNSNYAFYQGLAAGGALPDSMTEDQIVNEVWSQQDTITTETEDWLYAYLLASYAGLSDDEMQTYIAFARTDAAQAFNGVLFDSFGTVFTSISRALGRAVADRMLAQDI</sequence>
<feature type="domain" description="DUF2059" evidence="1">
    <location>
        <begin position="103"/>
        <end position="151"/>
    </location>
</feature>
<dbReference type="InterPro" id="IPR018637">
    <property type="entry name" value="DUF2059"/>
</dbReference>
<dbReference type="AlphaFoldDB" id="A0A0P1FJL5"/>